<dbReference type="PANTHER" id="PTHR10012:SF5">
    <property type="entry name" value="SERINE_THREONINE-PROTEIN PHOSPHATASE 2A ACTIVATOR 2"/>
    <property type="match status" value="1"/>
</dbReference>
<evidence type="ECO:0000256" key="9">
    <source>
        <dbReference type="SAM" id="MobiDB-lite"/>
    </source>
</evidence>
<dbReference type="InterPro" id="IPR037218">
    <property type="entry name" value="PTPA_sf"/>
</dbReference>
<keyword evidence="4 8" id="KW-0963">Cytoplasm</keyword>
<evidence type="ECO:0000256" key="8">
    <source>
        <dbReference type="RuleBase" id="RU361210"/>
    </source>
</evidence>
<dbReference type="InterPro" id="IPR043170">
    <property type="entry name" value="PTPA_C_lid"/>
</dbReference>
<comment type="caution">
    <text evidence="10">The sequence shown here is derived from an EMBL/GenBank/DDBJ whole genome shotgun (WGS) entry which is preliminary data.</text>
</comment>
<dbReference type="InterPro" id="IPR004327">
    <property type="entry name" value="Phstyr_phstse_ac"/>
</dbReference>
<dbReference type="FunFam" id="1.20.120.1150:FF:000002">
    <property type="entry name" value="Serine/threonine-protein phosphatase 2A activator"/>
    <property type="match status" value="1"/>
</dbReference>
<dbReference type="OrthoDB" id="16120at2759"/>
<evidence type="ECO:0000256" key="5">
    <source>
        <dbReference type="ARBA" id="ARBA00023110"/>
    </source>
</evidence>
<keyword evidence="11" id="KW-1185">Reference proteome</keyword>
<evidence type="ECO:0000313" key="10">
    <source>
        <dbReference type="EMBL" id="TVY30493.1"/>
    </source>
</evidence>
<evidence type="ECO:0000256" key="6">
    <source>
        <dbReference type="ARBA" id="ARBA00023235"/>
    </source>
</evidence>
<dbReference type="GO" id="GO:0005737">
    <property type="term" value="C:cytoplasm"/>
    <property type="evidence" value="ECO:0007669"/>
    <property type="project" value="UniProtKB-SubCell"/>
</dbReference>
<dbReference type="Pfam" id="PF03095">
    <property type="entry name" value="PTPA"/>
    <property type="match status" value="1"/>
</dbReference>
<dbReference type="AlphaFoldDB" id="A0A8H8U4R3"/>
<dbReference type="GO" id="GO:0007052">
    <property type="term" value="P:mitotic spindle organization"/>
    <property type="evidence" value="ECO:0007669"/>
    <property type="project" value="TreeGrafter"/>
</dbReference>
<dbReference type="EC" id="5.2.1.8" evidence="8"/>
<dbReference type="GeneID" id="41980621"/>
<dbReference type="GO" id="GO:0003755">
    <property type="term" value="F:peptidyl-prolyl cis-trans isomerase activity"/>
    <property type="evidence" value="ECO:0007669"/>
    <property type="project" value="UniProtKB-KW"/>
</dbReference>
<dbReference type="GO" id="GO:0008160">
    <property type="term" value="F:protein tyrosine phosphatase activator activity"/>
    <property type="evidence" value="ECO:0007669"/>
    <property type="project" value="TreeGrafter"/>
</dbReference>
<comment type="catalytic activity">
    <reaction evidence="1 8">
        <text>[protein]-peptidylproline (omega=180) = [protein]-peptidylproline (omega=0)</text>
        <dbReference type="Rhea" id="RHEA:16237"/>
        <dbReference type="Rhea" id="RHEA-COMP:10747"/>
        <dbReference type="Rhea" id="RHEA-COMP:10748"/>
        <dbReference type="ChEBI" id="CHEBI:83833"/>
        <dbReference type="ChEBI" id="CHEBI:83834"/>
        <dbReference type="EC" id="5.2.1.8"/>
    </reaction>
</comment>
<sequence length="433" mass="48693">MPSTIETPEIPKENNSAGIPDLRNRLPKLQPRRRQAPPSNPLPVPETPNLPSPPQLSSLSFQKPTRRILSRADHDLFLASPTYKLLLAFVFGLADSVVDTPVSALKDNDLSPAVKTILKILDNVQDVINRSPPEEQGDSRFGNKGFRDFVDLAAEEHFGWHKELGIESEEAISEVSTYFLQAFGNRTRIDYGSGHELNFILWLLCLYQLGIITPADFRPLVLKVFTRYLTLMRVIQSTYYLEPAGSHGVWGLDDYQFLPFLFGASQLLHHPYIRPLSIHQNLILEQYGKDYLYLGQVNFVNSVKNVEGLRWHSPMLDDISSAKSWEKVEAGMRRMFVAEVLKKLPVMQHFLFGSLVPAVDSMNKEEELGVPSEDLDPEGGEVVIMQDGMRHVHQMNSWGDCCGIKVPSSVAAAQEMKKRMGGGGNGLRRIPFD</sequence>
<feature type="region of interest" description="Disordered" evidence="9">
    <location>
        <begin position="1"/>
        <end position="62"/>
    </location>
</feature>
<dbReference type="Gene3D" id="1.20.120.1150">
    <property type="match status" value="1"/>
</dbReference>
<evidence type="ECO:0000256" key="4">
    <source>
        <dbReference type="ARBA" id="ARBA00022490"/>
    </source>
</evidence>
<comment type="subcellular location">
    <subcellularLocation>
        <location evidence="2 8">Cytoplasm</location>
    </subcellularLocation>
</comment>
<organism evidence="10 11">
    <name type="scientific">Lachnellula hyalina</name>
    <dbReference type="NCBI Taxonomy" id="1316788"/>
    <lineage>
        <taxon>Eukaryota</taxon>
        <taxon>Fungi</taxon>
        <taxon>Dikarya</taxon>
        <taxon>Ascomycota</taxon>
        <taxon>Pezizomycotina</taxon>
        <taxon>Leotiomycetes</taxon>
        <taxon>Helotiales</taxon>
        <taxon>Lachnaceae</taxon>
        <taxon>Lachnellula</taxon>
    </lineage>
</organism>
<keyword evidence="6 8" id="KW-0413">Isomerase</keyword>
<comment type="function">
    <text evidence="7">PPIases accelerate the folding of proteins. It catalyzes the cis-trans isomerization of proline imidic peptide bonds in oligopeptides. Acts as a regulatory subunit for PP2A-like phosphatases modulating their activity or substrate specificity, probably by inducing a conformational change in the catalytic subunit, a direct target of the PPIase. Can reactivate inactive phosphatase PP2A-phosphatase methylesterase complexes (PP2Ai) in presence of ATP and Mg(2+) by dissociating the inactive form from the complex.</text>
</comment>
<name>A0A8H8U4R3_9HELO</name>
<dbReference type="CDD" id="cd04087">
    <property type="entry name" value="PTPA"/>
    <property type="match status" value="1"/>
</dbReference>
<dbReference type="GO" id="GO:0000159">
    <property type="term" value="C:protein phosphatase type 2A complex"/>
    <property type="evidence" value="ECO:0007669"/>
    <property type="project" value="TreeGrafter"/>
</dbReference>
<evidence type="ECO:0000256" key="3">
    <source>
        <dbReference type="ARBA" id="ARBA00011019"/>
    </source>
</evidence>
<evidence type="ECO:0000256" key="1">
    <source>
        <dbReference type="ARBA" id="ARBA00000971"/>
    </source>
</evidence>
<evidence type="ECO:0000256" key="2">
    <source>
        <dbReference type="ARBA" id="ARBA00004496"/>
    </source>
</evidence>
<dbReference type="GO" id="GO:0005634">
    <property type="term" value="C:nucleus"/>
    <property type="evidence" value="ECO:0007669"/>
    <property type="project" value="TreeGrafter"/>
</dbReference>
<reference evidence="10 11" key="1">
    <citation type="submission" date="2018-05" db="EMBL/GenBank/DDBJ databases">
        <title>Genome sequencing and assembly of the regulated plant pathogen Lachnellula willkommii and related sister species for the development of diagnostic species identification markers.</title>
        <authorList>
            <person name="Giroux E."/>
            <person name="Bilodeau G."/>
        </authorList>
    </citation>
    <scope>NUCLEOTIDE SEQUENCE [LARGE SCALE GENOMIC DNA]</scope>
    <source>
        <strain evidence="10 11">CBS 185.66</strain>
    </source>
</reference>
<dbReference type="PANTHER" id="PTHR10012">
    <property type="entry name" value="SERINE/THREONINE-PROTEIN PHOSPHATASE 2A REGULATORY SUBUNIT B"/>
    <property type="match status" value="1"/>
</dbReference>
<dbReference type="Proteomes" id="UP000431533">
    <property type="component" value="Unassembled WGS sequence"/>
</dbReference>
<comment type="similarity">
    <text evidence="3 8">Belongs to the PTPA-type PPIase family.</text>
</comment>
<protein>
    <recommendedName>
        <fullName evidence="8">Serine/threonine-protein phosphatase 2A activator</fullName>
        <ecNumber evidence="8">5.2.1.8</ecNumber>
    </recommendedName>
    <alternativeName>
        <fullName evidence="8">Phosphotyrosyl phosphatase activator</fullName>
    </alternativeName>
</protein>
<proteinExistence type="inferred from homology"/>
<accession>A0A8H8U4R3</accession>
<feature type="compositionally biased region" description="Pro residues" evidence="9">
    <location>
        <begin position="38"/>
        <end position="54"/>
    </location>
</feature>
<dbReference type="EMBL" id="QGMH01000007">
    <property type="protein sequence ID" value="TVY30493.1"/>
    <property type="molecule type" value="Genomic_DNA"/>
</dbReference>
<dbReference type="PIRSF" id="PIRSF016325">
    <property type="entry name" value="Phstyr_phstse_ac"/>
    <property type="match status" value="1"/>
</dbReference>
<dbReference type="SUPFAM" id="SSF140984">
    <property type="entry name" value="PTPA-like"/>
    <property type="match status" value="1"/>
</dbReference>
<evidence type="ECO:0000313" key="11">
    <source>
        <dbReference type="Proteomes" id="UP000431533"/>
    </source>
</evidence>
<dbReference type="RefSeq" id="XP_031009279.1">
    <property type="nucleotide sequence ID" value="XM_031145415.1"/>
</dbReference>
<keyword evidence="5 8" id="KW-0697">Rotamase</keyword>
<gene>
    <name evidence="10" type="primary">RRD2</name>
    <name evidence="10" type="ORF">LHYA1_G000423</name>
</gene>
<evidence type="ECO:0000256" key="7">
    <source>
        <dbReference type="ARBA" id="ARBA00025287"/>
    </source>
</evidence>